<dbReference type="PANTHER" id="PTHR32071">
    <property type="entry name" value="TRANSCRIPTIONAL REGULATORY PROTEIN"/>
    <property type="match status" value="1"/>
</dbReference>
<evidence type="ECO:0000256" key="6">
    <source>
        <dbReference type="PROSITE-ProRule" id="PRU00169"/>
    </source>
</evidence>
<accession>A0A7Z1ADV0</accession>
<dbReference type="GO" id="GO:0000160">
    <property type="term" value="P:phosphorelay signal transduction system"/>
    <property type="evidence" value="ECO:0007669"/>
    <property type="project" value="InterPro"/>
</dbReference>
<dbReference type="CDD" id="cd00009">
    <property type="entry name" value="AAA"/>
    <property type="match status" value="1"/>
</dbReference>
<evidence type="ECO:0000259" key="8">
    <source>
        <dbReference type="PROSITE" id="PS50110"/>
    </source>
</evidence>
<dbReference type="EMBL" id="MARB01000025">
    <property type="protein sequence ID" value="ODJ86202.1"/>
    <property type="molecule type" value="Genomic_DNA"/>
</dbReference>
<dbReference type="InterPro" id="IPR025943">
    <property type="entry name" value="Sigma_54_int_dom_ATP-bd_2"/>
</dbReference>
<name>A0A7Z1ADV0_9GAMM</name>
<dbReference type="PROSITE" id="PS00688">
    <property type="entry name" value="SIGMA54_INTERACT_3"/>
    <property type="match status" value="1"/>
</dbReference>
<evidence type="ECO:0000256" key="5">
    <source>
        <dbReference type="ARBA" id="ARBA00023163"/>
    </source>
</evidence>
<evidence type="ECO:0000256" key="1">
    <source>
        <dbReference type="ARBA" id="ARBA00022741"/>
    </source>
</evidence>
<dbReference type="PANTHER" id="PTHR32071:SF91">
    <property type="entry name" value="TUNGSTATE-RESPONSIVE TWO COMPONENT SIGMA54-DEPENDENT SIGNAL TRANSDUCTION SYSTEM RESPONSE REGULATOR FIS FAMILY"/>
    <property type="match status" value="1"/>
</dbReference>
<dbReference type="SUPFAM" id="SSF52172">
    <property type="entry name" value="CheY-like"/>
    <property type="match status" value="1"/>
</dbReference>
<organism evidence="9 10">
    <name type="scientific">Candidatus Thiodiazotropha endolucinida</name>
    <dbReference type="NCBI Taxonomy" id="1655433"/>
    <lineage>
        <taxon>Bacteria</taxon>
        <taxon>Pseudomonadati</taxon>
        <taxon>Pseudomonadota</taxon>
        <taxon>Gammaproteobacteria</taxon>
        <taxon>Chromatiales</taxon>
        <taxon>Sedimenticolaceae</taxon>
        <taxon>Candidatus Thiodiazotropha</taxon>
    </lineage>
</organism>
<evidence type="ECO:0000256" key="2">
    <source>
        <dbReference type="ARBA" id="ARBA00022840"/>
    </source>
</evidence>
<dbReference type="PROSITE" id="PS00676">
    <property type="entry name" value="SIGMA54_INTERACT_2"/>
    <property type="match status" value="1"/>
</dbReference>
<protein>
    <submittedName>
        <fullName evidence="9">Transcriptional regulatory protein ZraR</fullName>
    </submittedName>
</protein>
<dbReference type="Pfam" id="PF02954">
    <property type="entry name" value="HTH_8"/>
    <property type="match status" value="1"/>
</dbReference>
<dbReference type="InterPro" id="IPR058031">
    <property type="entry name" value="AAA_lid_NorR"/>
</dbReference>
<dbReference type="InterPro" id="IPR027417">
    <property type="entry name" value="P-loop_NTPase"/>
</dbReference>
<keyword evidence="10" id="KW-1185">Reference proteome</keyword>
<keyword evidence="1" id="KW-0547">Nucleotide-binding</keyword>
<proteinExistence type="predicted"/>
<dbReference type="PROSITE" id="PS50045">
    <property type="entry name" value="SIGMA54_INTERACT_4"/>
    <property type="match status" value="1"/>
</dbReference>
<dbReference type="GO" id="GO:0043565">
    <property type="term" value="F:sequence-specific DNA binding"/>
    <property type="evidence" value="ECO:0007669"/>
    <property type="project" value="InterPro"/>
</dbReference>
<comment type="caution">
    <text evidence="9">The sequence shown here is derived from an EMBL/GenBank/DDBJ whole genome shotgun (WGS) entry which is preliminary data.</text>
</comment>
<sequence length="470" mass="52319">MNTNAEELAERIEEKQATIKDGAPVRMASVLIVDDEPGIRSFLQKGLRKYFGLVETAEDVATAEELRRHCHFDLIITDIRLPGQTGGVEWVKELRAQDGVTGVIFMTAHADMATAIAALRAGAEDFILKPFRMEQMIAAVERYLERQKMQRENFVLRRQVEQIYDSAGMVGKCRQMQSLCEVIKRVAPMPSTVLIEGESGTGKELAARAMHEMSRRSGSFVPVNCGAMTAELLESELFGHVKGAFTGAHLSRDGLFTYASGGTLFLDEIGEMPLSMQAHLLRALEERTIRPVGSNREVPVDVRIIAASNRDLEQEVRNGEFREDLYYRLNVLSLRIPALRERKEDIPLLVQHFVEILSAELGIAPPQLGEGELVRLLDYDWPGNVRELKNVIERCLLLNKSPSLCLMGSEAAGSQATPFDPSKTMLLEAIEKQHILKVLDLEGGNKSAAARVLGISRKTLERKTQAWGVN</sequence>
<dbReference type="Gene3D" id="1.10.8.60">
    <property type="match status" value="1"/>
</dbReference>
<dbReference type="SMART" id="SM00382">
    <property type="entry name" value="AAA"/>
    <property type="match status" value="1"/>
</dbReference>
<gene>
    <name evidence="9" type="primary">zraR_10</name>
    <name evidence="9" type="ORF">CODIS_35230</name>
</gene>
<keyword evidence="6" id="KW-0597">Phosphoprotein</keyword>
<dbReference type="Gene3D" id="1.10.10.60">
    <property type="entry name" value="Homeodomain-like"/>
    <property type="match status" value="1"/>
</dbReference>
<dbReference type="InterPro" id="IPR001789">
    <property type="entry name" value="Sig_transdc_resp-reg_receiver"/>
</dbReference>
<keyword evidence="4" id="KW-0238">DNA-binding</keyword>
<evidence type="ECO:0000313" key="9">
    <source>
        <dbReference type="EMBL" id="ODJ86202.1"/>
    </source>
</evidence>
<dbReference type="CDD" id="cd00156">
    <property type="entry name" value="REC"/>
    <property type="match status" value="1"/>
</dbReference>
<dbReference type="FunFam" id="3.40.50.300:FF:000006">
    <property type="entry name" value="DNA-binding transcriptional regulator NtrC"/>
    <property type="match status" value="1"/>
</dbReference>
<evidence type="ECO:0000256" key="4">
    <source>
        <dbReference type="ARBA" id="ARBA00023125"/>
    </source>
</evidence>
<dbReference type="GO" id="GO:0005524">
    <property type="term" value="F:ATP binding"/>
    <property type="evidence" value="ECO:0007669"/>
    <property type="project" value="UniProtKB-KW"/>
</dbReference>
<dbReference type="AlphaFoldDB" id="A0A7Z1ADV0"/>
<keyword evidence="5" id="KW-0804">Transcription</keyword>
<dbReference type="Pfam" id="PF00158">
    <property type="entry name" value="Sigma54_activat"/>
    <property type="match status" value="1"/>
</dbReference>
<feature type="domain" description="Sigma-54 factor interaction" evidence="7">
    <location>
        <begin position="169"/>
        <end position="397"/>
    </location>
</feature>
<evidence type="ECO:0000256" key="3">
    <source>
        <dbReference type="ARBA" id="ARBA00023015"/>
    </source>
</evidence>
<dbReference type="InterPro" id="IPR003593">
    <property type="entry name" value="AAA+_ATPase"/>
</dbReference>
<dbReference type="Proteomes" id="UP000094769">
    <property type="component" value="Unassembled WGS sequence"/>
</dbReference>
<keyword evidence="3" id="KW-0805">Transcription regulation</keyword>
<dbReference type="GO" id="GO:0006355">
    <property type="term" value="P:regulation of DNA-templated transcription"/>
    <property type="evidence" value="ECO:0007669"/>
    <property type="project" value="InterPro"/>
</dbReference>
<feature type="domain" description="Response regulatory" evidence="8">
    <location>
        <begin position="29"/>
        <end position="144"/>
    </location>
</feature>
<dbReference type="SUPFAM" id="SSF52540">
    <property type="entry name" value="P-loop containing nucleoside triphosphate hydrolases"/>
    <property type="match status" value="1"/>
</dbReference>
<dbReference type="InterPro" id="IPR011006">
    <property type="entry name" value="CheY-like_superfamily"/>
</dbReference>
<feature type="modified residue" description="4-aspartylphosphate" evidence="6">
    <location>
        <position position="78"/>
    </location>
</feature>
<dbReference type="InterPro" id="IPR002197">
    <property type="entry name" value="HTH_Fis"/>
</dbReference>
<dbReference type="InterPro" id="IPR002078">
    <property type="entry name" value="Sigma_54_int"/>
</dbReference>
<dbReference type="Gene3D" id="3.40.50.2300">
    <property type="match status" value="1"/>
</dbReference>
<keyword evidence="2" id="KW-0067">ATP-binding</keyword>
<dbReference type="Gene3D" id="3.40.50.300">
    <property type="entry name" value="P-loop containing nucleotide triphosphate hydrolases"/>
    <property type="match status" value="1"/>
</dbReference>
<dbReference type="SMART" id="SM00448">
    <property type="entry name" value="REC"/>
    <property type="match status" value="1"/>
</dbReference>
<dbReference type="PRINTS" id="PR01590">
    <property type="entry name" value="HTHFIS"/>
</dbReference>
<dbReference type="RefSeq" id="WP_069127260.1">
    <property type="nucleotide sequence ID" value="NZ_MARB01000025.1"/>
</dbReference>
<evidence type="ECO:0000313" key="10">
    <source>
        <dbReference type="Proteomes" id="UP000094769"/>
    </source>
</evidence>
<dbReference type="InterPro" id="IPR009057">
    <property type="entry name" value="Homeodomain-like_sf"/>
</dbReference>
<dbReference type="PROSITE" id="PS50110">
    <property type="entry name" value="RESPONSE_REGULATORY"/>
    <property type="match status" value="1"/>
</dbReference>
<dbReference type="InterPro" id="IPR025944">
    <property type="entry name" value="Sigma_54_int_dom_CS"/>
</dbReference>
<dbReference type="Pfam" id="PF25601">
    <property type="entry name" value="AAA_lid_14"/>
    <property type="match status" value="1"/>
</dbReference>
<reference evidence="9 10" key="1">
    <citation type="submission" date="2016-06" db="EMBL/GenBank/DDBJ databases">
        <title>Genome sequence of endosymbiont of Candidatus Endolucinida thiodiazotropha.</title>
        <authorList>
            <person name="Poehlein A."/>
            <person name="Koenig S."/>
            <person name="Heiden S.E."/>
            <person name="Thuermer A."/>
            <person name="Voget S."/>
            <person name="Daniel R."/>
            <person name="Markert S."/>
            <person name="Gros O."/>
            <person name="Schweder T."/>
        </authorList>
    </citation>
    <scope>NUCLEOTIDE SEQUENCE [LARGE SCALE GENOMIC DNA]</scope>
    <source>
        <strain evidence="9 10">COS</strain>
    </source>
</reference>
<dbReference type="SUPFAM" id="SSF46689">
    <property type="entry name" value="Homeodomain-like"/>
    <property type="match status" value="1"/>
</dbReference>
<evidence type="ECO:0000259" key="7">
    <source>
        <dbReference type="PROSITE" id="PS50045"/>
    </source>
</evidence>
<dbReference type="Pfam" id="PF00072">
    <property type="entry name" value="Response_reg"/>
    <property type="match status" value="1"/>
</dbReference>